<organism evidence="13 14">
    <name type="scientific">Pygocentrus nattereri</name>
    <name type="common">Red-bellied piranha</name>
    <dbReference type="NCBI Taxonomy" id="42514"/>
    <lineage>
        <taxon>Eukaryota</taxon>
        <taxon>Metazoa</taxon>
        <taxon>Chordata</taxon>
        <taxon>Craniata</taxon>
        <taxon>Vertebrata</taxon>
        <taxon>Euteleostomi</taxon>
        <taxon>Actinopterygii</taxon>
        <taxon>Neopterygii</taxon>
        <taxon>Teleostei</taxon>
        <taxon>Ostariophysi</taxon>
        <taxon>Characiformes</taxon>
        <taxon>Characoidei</taxon>
        <taxon>Pygocentrus</taxon>
    </lineage>
</organism>
<evidence type="ECO:0000256" key="10">
    <source>
        <dbReference type="SAM" id="SignalP"/>
    </source>
</evidence>
<dbReference type="PRINTS" id="PR01536">
    <property type="entry name" value="INTRLKN1R12F"/>
</dbReference>
<dbReference type="SMART" id="SM00409">
    <property type="entry name" value="IG"/>
    <property type="match status" value="3"/>
</dbReference>
<feature type="domain" description="TIR" evidence="11">
    <location>
        <begin position="364"/>
        <end position="523"/>
    </location>
</feature>
<dbReference type="AlphaFoldDB" id="A0A3B4E5M6"/>
<dbReference type="InterPro" id="IPR007110">
    <property type="entry name" value="Ig-like_dom"/>
</dbReference>
<dbReference type="GeneID" id="108434700"/>
<evidence type="ECO:0000259" key="12">
    <source>
        <dbReference type="PROSITE" id="PS50835"/>
    </source>
</evidence>
<dbReference type="PANTHER" id="PTHR11890">
    <property type="entry name" value="INTERLEUKIN-1 RECEPTOR FAMILY MEMBER"/>
    <property type="match status" value="1"/>
</dbReference>
<keyword evidence="9" id="KW-0812">Transmembrane</keyword>
<feature type="chain" id="PRO_5017466034" description="Interleukin-1 receptor accessory protein-like 1" evidence="10">
    <location>
        <begin position="23"/>
        <end position="524"/>
    </location>
</feature>
<dbReference type="SUPFAM" id="SSF52200">
    <property type="entry name" value="Toll/Interleukin receptor TIR domain"/>
    <property type="match status" value="1"/>
</dbReference>
<reference evidence="13 14" key="1">
    <citation type="submission" date="2020-10" db="EMBL/GenBank/DDBJ databases">
        <title>Pygocentrus nattereri (red-bellied piranha) genome, fPygNat1, primary haplotype.</title>
        <authorList>
            <person name="Myers G."/>
            <person name="Meyer A."/>
            <person name="Karagic N."/>
            <person name="Pippel M."/>
            <person name="Winkler S."/>
            <person name="Tracey A."/>
            <person name="Wood J."/>
            <person name="Formenti G."/>
            <person name="Howe K."/>
            <person name="Fedrigo O."/>
            <person name="Jarvis E.D."/>
        </authorList>
    </citation>
    <scope>NUCLEOTIDE SEQUENCE [LARGE SCALE GENOMIC DNA]</scope>
</reference>
<keyword evidence="7" id="KW-0325">Glycoprotein</keyword>
<evidence type="ECO:0000256" key="4">
    <source>
        <dbReference type="ARBA" id="ARBA00022801"/>
    </source>
</evidence>
<keyword evidence="4" id="KW-0378">Hydrolase</keyword>
<feature type="domain" description="Ig-like" evidence="12">
    <location>
        <begin position="204"/>
        <end position="288"/>
    </location>
</feature>
<name>A0A3B4E5M6_PYGNA</name>
<dbReference type="Pfam" id="PF13927">
    <property type="entry name" value="Ig_3"/>
    <property type="match status" value="1"/>
</dbReference>
<evidence type="ECO:0000313" key="13">
    <source>
        <dbReference type="Ensembl" id="ENSPNAP00000030626.1"/>
    </source>
</evidence>
<dbReference type="SUPFAM" id="SSF48726">
    <property type="entry name" value="Immunoglobulin"/>
    <property type="match status" value="2"/>
</dbReference>
<dbReference type="InterPro" id="IPR003599">
    <property type="entry name" value="Ig_sub"/>
</dbReference>
<dbReference type="InterPro" id="IPR003598">
    <property type="entry name" value="Ig_sub2"/>
</dbReference>
<keyword evidence="9" id="KW-0472">Membrane</keyword>
<dbReference type="OMA" id="YTCMVIF"/>
<dbReference type="RefSeq" id="XP_017565520.1">
    <property type="nucleotide sequence ID" value="XM_017710031.2"/>
</dbReference>
<dbReference type="InterPro" id="IPR035897">
    <property type="entry name" value="Toll_tir_struct_dom_sf"/>
</dbReference>
<feature type="transmembrane region" description="Helical" evidence="9">
    <location>
        <begin position="322"/>
        <end position="341"/>
    </location>
</feature>
<protein>
    <recommendedName>
        <fullName evidence="15">Interleukin-1 receptor accessory protein-like 1</fullName>
    </recommendedName>
</protein>
<feature type="signal peptide" evidence="10">
    <location>
        <begin position="1"/>
        <end position="22"/>
    </location>
</feature>
<reference evidence="13" key="2">
    <citation type="submission" date="2025-08" db="UniProtKB">
        <authorList>
            <consortium name="Ensembl"/>
        </authorList>
    </citation>
    <scope>IDENTIFICATION</scope>
</reference>
<accession>A0A3B4E5M6</accession>
<dbReference type="InterPro" id="IPR013783">
    <property type="entry name" value="Ig-like_fold"/>
</dbReference>
<evidence type="ECO:0000256" key="9">
    <source>
        <dbReference type="SAM" id="Phobius"/>
    </source>
</evidence>
<dbReference type="Pfam" id="PF01582">
    <property type="entry name" value="TIR"/>
    <property type="match status" value="1"/>
</dbReference>
<keyword evidence="14" id="KW-1185">Reference proteome</keyword>
<keyword evidence="5" id="KW-0520">NAD</keyword>
<evidence type="ECO:0000259" key="11">
    <source>
        <dbReference type="PROSITE" id="PS50104"/>
    </source>
</evidence>
<evidence type="ECO:0000256" key="7">
    <source>
        <dbReference type="ARBA" id="ARBA00023180"/>
    </source>
</evidence>
<evidence type="ECO:0000256" key="2">
    <source>
        <dbReference type="ARBA" id="ARBA00022729"/>
    </source>
</evidence>
<dbReference type="Gene3D" id="2.60.40.10">
    <property type="entry name" value="Immunoglobulins"/>
    <property type="match status" value="3"/>
</dbReference>
<dbReference type="SMART" id="SM00408">
    <property type="entry name" value="IGc2"/>
    <property type="match status" value="1"/>
</dbReference>
<keyword evidence="3" id="KW-0677">Repeat</keyword>
<evidence type="ECO:0000256" key="8">
    <source>
        <dbReference type="ARBA" id="ARBA00023319"/>
    </source>
</evidence>
<dbReference type="PROSITE" id="PS50104">
    <property type="entry name" value="TIR"/>
    <property type="match status" value="1"/>
</dbReference>
<dbReference type="Ensembl" id="ENSPNAT00000036260.2">
    <property type="protein sequence ID" value="ENSPNAP00000030626.1"/>
    <property type="gene ID" value="ENSPNAG00000017459.2"/>
</dbReference>
<dbReference type="PANTHER" id="PTHR11890:SF26">
    <property type="entry name" value="INTERLEUKIN-1 RECEPTOR TYPE 1"/>
    <property type="match status" value="1"/>
</dbReference>
<dbReference type="InterPro" id="IPR015621">
    <property type="entry name" value="IL-1_rcpt_fam"/>
</dbReference>
<evidence type="ECO:0000256" key="1">
    <source>
        <dbReference type="ARBA" id="ARBA00009752"/>
    </source>
</evidence>
<feature type="domain" description="Ig-like" evidence="12">
    <location>
        <begin position="112"/>
        <end position="194"/>
    </location>
</feature>
<dbReference type="STRING" id="42514.ENSPNAP00000030626"/>
<comment type="similarity">
    <text evidence="1">Belongs to the interleukin-1 receptor family.</text>
</comment>
<evidence type="ECO:0000256" key="3">
    <source>
        <dbReference type="ARBA" id="ARBA00022737"/>
    </source>
</evidence>
<feature type="domain" description="Ig-like" evidence="12">
    <location>
        <begin position="13"/>
        <end position="105"/>
    </location>
</feature>
<keyword evidence="8" id="KW-0393">Immunoglobulin domain</keyword>
<reference evidence="13" key="3">
    <citation type="submission" date="2025-09" db="UniProtKB">
        <authorList>
            <consortium name="Ensembl"/>
        </authorList>
    </citation>
    <scope>IDENTIFICATION</scope>
</reference>
<dbReference type="GeneTree" id="ENSGT01090000259985"/>
<keyword evidence="6" id="KW-1015">Disulfide bond</keyword>
<evidence type="ECO:0008006" key="15">
    <source>
        <dbReference type="Google" id="ProtNLM"/>
    </source>
</evidence>
<dbReference type="Gene3D" id="3.40.50.10140">
    <property type="entry name" value="Toll/interleukin-1 receptor homology (TIR) domain"/>
    <property type="match status" value="1"/>
</dbReference>
<dbReference type="Proteomes" id="UP001501920">
    <property type="component" value="Chromosome 12"/>
</dbReference>
<evidence type="ECO:0000313" key="14">
    <source>
        <dbReference type="Proteomes" id="UP001501920"/>
    </source>
</evidence>
<dbReference type="GO" id="GO:0016787">
    <property type="term" value="F:hydrolase activity"/>
    <property type="evidence" value="ECO:0007669"/>
    <property type="project" value="UniProtKB-KW"/>
</dbReference>
<keyword evidence="2 10" id="KW-0732">Signal</keyword>
<evidence type="ECO:0000256" key="5">
    <source>
        <dbReference type="ARBA" id="ARBA00023027"/>
    </source>
</evidence>
<dbReference type="PRINTS" id="PR01537">
    <property type="entry name" value="INTRLKN1R1F"/>
</dbReference>
<dbReference type="GO" id="GO:0004908">
    <property type="term" value="F:interleukin-1 receptor activity"/>
    <property type="evidence" value="ECO:0007669"/>
    <property type="project" value="InterPro"/>
</dbReference>
<dbReference type="PROSITE" id="PS50835">
    <property type="entry name" value="IG_LIKE"/>
    <property type="match status" value="3"/>
</dbReference>
<sequence>MKGILFLILSWAMSVSMSKCRAQQRETYAIEGDAVGLHCYTGEVMQNQTFSWTKDNDSVISSPHIFKGSSLWILRTVSSDSGHYVCTSFSNSTETGHVESRVLLSVEKEKCPRALTPIQVNEGEHINLTCTEDSIETLGQTLQVQWWKDCESTGVQGTEISLDVSMDSTGNYTCMVIFRYVGENYTTSHTRQLKVLKKEPVEKPQVIHPRNEILYVKPGMRIKLECTVFIGLGEEAQEGTSVYWTVNDELMSDIFPQLQENVTCYLQMGEDDRFYCKSTLIISEVNATFFDVPFKCIVLSSRGSDMGLVSLRQGGQSNTQTLLIIAPALIIVVGVVLFMFFKIDIILAYRRLCGKGKTAAPGGKIYNAYVCYCHDNSIGSSTAENLALKIMPEVLEQRHDLELFIHGRDDASAEANVADMTDVVGQSRTVLLVLPGSGPANPIEEISNIPLSTDQDNASHCQVLYSVIAQCSVPVIVVESGENADYSLLPESIQSIIQRNGILRWSPAVQPSGRFWKQLRYHMT</sequence>
<dbReference type="OrthoDB" id="9940746at2759"/>
<dbReference type="InterPro" id="IPR004074">
    <property type="entry name" value="IL-1_rcpt_I/II-typ"/>
</dbReference>
<evidence type="ECO:0000256" key="6">
    <source>
        <dbReference type="ARBA" id="ARBA00023157"/>
    </source>
</evidence>
<dbReference type="InterPro" id="IPR000157">
    <property type="entry name" value="TIR_dom"/>
</dbReference>
<dbReference type="InterPro" id="IPR036179">
    <property type="entry name" value="Ig-like_dom_sf"/>
</dbReference>
<keyword evidence="9" id="KW-1133">Transmembrane helix</keyword>
<proteinExistence type="inferred from homology"/>